<organism evidence="3 4">
    <name type="scientific">Rotaria socialis</name>
    <dbReference type="NCBI Taxonomy" id="392032"/>
    <lineage>
        <taxon>Eukaryota</taxon>
        <taxon>Metazoa</taxon>
        <taxon>Spiralia</taxon>
        <taxon>Gnathifera</taxon>
        <taxon>Rotifera</taxon>
        <taxon>Eurotatoria</taxon>
        <taxon>Bdelloidea</taxon>
        <taxon>Philodinida</taxon>
        <taxon>Philodinidae</taxon>
        <taxon>Rotaria</taxon>
    </lineage>
</organism>
<dbReference type="EMBL" id="CAJNYT010003092">
    <property type="protein sequence ID" value="CAF3525642.1"/>
    <property type="molecule type" value="Genomic_DNA"/>
</dbReference>
<reference evidence="3" key="1">
    <citation type="submission" date="2021-02" db="EMBL/GenBank/DDBJ databases">
        <authorList>
            <person name="Nowell W R."/>
        </authorList>
    </citation>
    <scope>NUCLEOTIDE SEQUENCE</scope>
</reference>
<feature type="compositionally biased region" description="Polar residues" evidence="1">
    <location>
        <begin position="1"/>
        <end position="10"/>
    </location>
</feature>
<name>A0A822B0Z3_9BILA</name>
<evidence type="ECO:0000256" key="1">
    <source>
        <dbReference type="SAM" id="MobiDB-lite"/>
    </source>
</evidence>
<feature type="region of interest" description="Disordered" evidence="1">
    <location>
        <begin position="1"/>
        <end position="22"/>
    </location>
</feature>
<dbReference type="Proteomes" id="UP000663848">
    <property type="component" value="Unassembled WGS sequence"/>
</dbReference>
<protein>
    <submittedName>
        <fullName evidence="3">Uncharacterized protein</fullName>
    </submittedName>
</protein>
<comment type="caution">
    <text evidence="3">The sequence shown here is derived from an EMBL/GenBank/DDBJ whole genome shotgun (WGS) entry which is preliminary data.</text>
</comment>
<proteinExistence type="predicted"/>
<gene>
    <name evidence="2" type="ORF">GRG538_LOCUS18988</name>
    <name evidence="3" type="ORF">QYT958_LOCUS38006</name>
</gene>
<sequence>MDVEASNTHKPTGPVIAAGTPN</sequence>
<dbReference type="AlphaFoldDB" id="A0A822B0Z3"/>
<dbReference type="Proteomes" id="UP000663872">
    <property type="component" value="Unassembled WGS sequence"/>
</dbReference>
<evidence type="ECO:0000313" key="4">
    <source>
        <dbReference type="Proteomes" id="UP000663848"/>
    </source>
</evidence>
<evidence type="ECO:0000313" key="3">
    <source>
        <dbReference type="EMBL" id="CAF4999905.1"/>
    </source>
</evidence>
<evidence type="ECO:0000313" key="2">
    <source>
        <dbReference type="EMBL" id="CAF3525642.1"/>
    </source>
</evidence>
<dbReference type="EMBL" id="CAJOBR010032606">
    <property type="protein sequence ID" value="CAF4999905.1"/>
    <property type="molecule type" value="Genomic_DNA"/>
</dbReference>
<accession>A0A822B0Z3</accession>
<feature type="non-terminal residue" evidence="3">
    <location>
        <position position="22"/>
    </location>
</feature>